<proteinExistence type="predicted"/>
<protein>
    <recommendedName>
        <fullName evidence="4">Outer membrane protein beta-barrel domain-containing protein</fullName>
    </recommendedName>
</protein>
<sequence length="235" mass="24503">MNKFMTAAIAVATLGVTGAQAGEMTGGSLGLSYSSFSDGDFGDKASIEGSVEFGITRNFAVQADLAHHRAGETDLNSTNIGLHGIYHMDEMTSFGAFVVREDTNFGNIDYIGLEAGYDAGIMDFEGYLARADIASEDGTLIGLSGRYEFANSVGLTVGYDRADVDVLDISVFSAGLDADVSPNLNLFVEAGVGKVAALGFSETDAFMGIGGKYAFGAKRGATFEQRGFSSVLPGL</sequence>
<dbReference type="Proteomes" id="UP000198977">
    <property type="component" value="Unassembled WGS sequence"/>
</dbReference>
<organism evidence="2 3">
    <name type="scientific">Sulfitobacter brevis</name>
    <dbReference type="NCBI Taxonomy" id="74348"/>
    <lineage>
        <taxon>Bacteria</taxon>
        <taxon>Pseudomonadati</taxon>
        <taxon>Pseudomonadota</taxon>
        <taxon>Alphaproteobacteria</taxon>
        <taxon>Rhodobacterales</taxon>
        <taxon>Roseobacteraceae</taxon>
        <taxon>Sulfitobacter</taxon>
    </lineage>
</organism>
<evidence type="ECO:0000256" key="1">
    <source>
        <dbReference type="SAM" id="SignalP"/>
    </source>
</evidence>
<reference evidence="2 3" key="1">
    <citation type="submission" date="2016-10" db="EMBL/GenBank/DDBJ databases">
        <authorList>
            <person name="de Groot N.N."/>
        </authorList>
    </citation>
    <scope>NUCLEOTIDE SEQUENCE [LARGE SCALE GENOMIC DNA]</scope>
    <source>
        <strain evidence="2 3">DSM 11443</strain>
    </source>
</reference>
<keyword evidence="3" id="KW-1185">Reference proteome</keyword>
<evidence type="ECO:0000313" key="3">
    <source>
        <dbReference type="Proteomes" id="UP000198977"/>
    </source>
</evidence>
<dbReference type="OrthoDB" id="7686946at2"/>
<evidence type="ECO:0008006" key="4">
    <source>
        <dbReference type="Google" id="ProtNLM"/>
    </source>
</evidence>
<dbReference type="SUPFAM" id="SSF56935">
    <property type="entry name" value="Porins"/>
    <property type="match status" value="1"/>
</dbReference>
<dbReference type="InterPro" id="IPR023614">
    <property type="entry name" value="Porin_dom_sf"/>
</dbReference>
<dbReference type="Gene3D" id="2.40.160.10">
    <property type="entry name" value="Porin"/>
    <property type="match status" value="1"/>
</dbReference>
<dbReference type="STRING" id="74348.SAMN04488523_10928"/>
<feature type="signal peptide" evidence="1">
    <location>
        <begin position="1"/>
        <end position="21"/>
    </location>
</feature>
<evidence type="ECO:0000313" key="2">
    <source>
        <dbReference type="EMBL" id="SFE64614.1"/>
    </source>
</evidence>
<dbReference type="EMBL" id="FOMW01000009">
    <property type="protein sequence ID" value="SFE64614.1"/>
    <property type="molecule type" value="Genomic_DNA"/>
</dbReference>
<feature type="chain" id="PRO_5011681297" description="Outer membrane protein beta-barrel domain-containing protein" evidence="1">
    <location>
        <begin position="22"/>
        <end position="235"/>
    </location>
</feature>
<dbReference type="AlphaFoldDB" id="A0A1I2C8M6"/>
<name>A0A1I2C8M6_9RHOB</name>
<gene>
    <name evidence="2" type="ORF">SAMN04488523_10928</name>
</gene>
<keyword evidence="1" id="KW-0732">Signal</keyword>
<dbReference type="RefSeq" id="WP_093924288.1">
    <property type="nucleotide sequence ID" value="NZ_FOMW01000009.1"/>
</dbReference>
<accession>A0A1I2C8M6</accession>